<name>A0A3D9VGX9_BACMY</name>
<organism evidence="4 5">
    <name type="scientific">Bacillus mycoides</name>
    <dbReference type="NCBI Taxonomy" id="1405"/>
    <lineage>
        <taxon>Bacteria</taxon>
        <taxon>Bacillati</taxon>
        <taxon>Bacillota</taxon>
        <taxon>Bacilli</taxon>
        <taxon>Bacillales</taxon>
        <taxon>Bacillaceae</taxon>
        <taxon>Bacillus</taxon>
        <taxon>Bacillus cereus group</taxon>
    </lineage>
</organism>
<dbReference type="GO" id="GO:0016853">
    <property type="term" value="F:isomerase activity"/>
    <property type="evidence" value="ECO:0007669"/>
    <property type="project" value="UniProtKB-KW"/>
</dbReference>
<dbReference type="Pfam" id="PF02567">
    <property type="entry name" value="PhzC-PhzF"/>
    <property type="match status" value="1"/>
</dbReference>
<keyword evidence="2" id="KW-0413">Isomerase</keyword>
<accession>A0A3D9VGX9</accession>
<dbReference type="NCBIfam" id="TIGR00654">
    <property type="entry name" value="PhzF_family"/>
    <property type="match status" value="1"/>
</dbReference>
<evidence type="ECO:0000313" key="5">
    <source>
        <dbReference type="Proteomes" id="UP000256530"/>
    </source>
</evidence>
<dbReference type="RefSeq" id="WP_235661778.1">
    <property type="nucleotide sequence ID" value="NZ_QTTY01000004.1"/>
</dbReference>
<dbReference type="GO" id="GO:0005737">
    <property type="term" value="C:cytoplasm"/>
    <property type="evidence" value="ECO:0007669"/>
    <property type="project" value="TreeGrafter"/>
</dbReference>
<reference evidence="4 5" key="1">
    <citation type="submission" date="2018-08" db="EMBL/GenBank/DDBJ databases">
        <title>Freshwater and sediment microbial communities from various areas in North America, analyzing microbe dynamics in response to fracking.</title>
        <authorList>
            <person name="Lamendella R."/>
        </authorList>
    </citation>
    <scope>NUCLEOTIDE SEQUENCE [LARGE SCALE GENOMIC DNA]</scope>
    <source>
        <strain evidence="4 5">DB-1</strain>
    </source>
</reference>
<dbReference type="PANTHER" id="PTHR13774">
    <property type="entry name" value="PHENAZINE BIOSYNTHESIS PROTEIN"/>
    <property type="match status" value="1"/>
</dbReference>
<comment type="similarity">
    <text evidence="1">Belongs to the PhzF family.</text>
</comment>
<evidence type="ECO:0000256" key="2">
    <source>
        <dbReference type="ARBA" id="ARBA00023235"/>
    </source>
</evidence>
<dbReference type="Gene3D" id="3.10.310.10">
    <property type="entry name" value="Diaminopimelate Epimerase, Chain A, domain 1"/>
    <property type="match status" value="2"/>
</dbReference>
<dbReference type="PANTHER" id="PTHR13774:SF39">
    <property type="entry name" value="BIOSYNTHESIS PROTEIN, PUTATIVE-RELATED"/>
    <property type="match status" value="1"/>
</dbReference>
<dbReference type="AlphaFoldDB" id="A0A3D9VGX9"/>
<evidence type="ECO:0000313" key="4">
    <source>
        <dbReference type="EMBL" id="REF39913.1"/>
    </source>
</evidence>
<dbReference type="PIRSF" id="PIRSF016184">
    <property type="entry name" value="PhzC_PhzF"/>
    <property type="match status" value="1"/>
</dbReference>
<gene>
    <name evidence="4" type="ORF">DET55_104181</name>
</gene>
<dbReference type="InterPro" id="IPR003719">
    <property type="entry name" value="Phenazine_PhzF-like"/>
</dbReference>
<dbReference type="SUPFAM" id="SSF54506">
    <property type="entry name" value="Diaminopimelate epimerase-like"/>
    <property type="match status" value="1"/>
</dbReference>
<sequence>MIGLKIKTYMLNAFTKNTKGGNPAGVVLDTKDLTTKDMQAIANKLNFSETAFVLPSVNSDYEIKYFTPNEEVAICGHATIATFSLLAQMKEINSKVYTIKTKAGMLNVKIDENKMISLQQNLPNFLTTLPCKEIIESLNLDEEQLIPDMPIQIVSTGLHDIIIPVRKLSDLLKIIPDMKRIAEISKKYNVIGYHVFTLETLYNSTAHCRNFAPLFNVPEESATGTSNAALACYLIKQNKNLKKHNTFTFEQGYVMDQPSEIIVNVSTDFNNITDVHVGGFTSNFQEKYIII</sequence>
<dbReference type="Proteomes" id="UP000256530">
    <property type="component" value="Unassembled WGS sequence"/>
</dbReference>
<proteinExistence type="inferred from homology"/>
<feature type="active site" evidence="3">
    <location>
        <position position="49"/>
    </location>
</feature>
<comment type="caution">
    <text evidence="4">The sequence shown here is derived from an EMBL/GenBank/DDBJ whole genome shotgun (WGS) entry which is preliminary data.</text>
</comment>
<evidence type="ECO:0000256" key="3">
    <source>
        <dbReference type="PIRSR" id="PIRSR016184-1"/>
    </source>
</evidence>
<dbReference type="EMBL" id="QTTY01000004">
    <property type="protein sequence ID" value="REF39913.1"/>
    <property type="molecule type" value="Genomic_DNA"/>
</dbReference>
<protein>
    <submittedName>
        <fullName evidence="4">PhzF family phenazine biosynthesis protein</fullName>
    </submittedName>
</protein>
<evidence type="ECO:0000256" key="1">
    <source>
        <dbReference type="ARBA" id="ARBA00008270"/>
    </source>
</evidence>